<evidence type="ECO:0000313" key="2">
    <source>
        <dbReference type="EMBL" id="SEQ24989.1"/>
    </source>
</evidence>
<evidence type="ECO:0000313" key="3">
    <source>
        <dbReference type="Proteomes" id="UP000199503"/>
    </source>
</evidence>
<name>A0A1H9EH57_9PSEU</name>
<proteinExistence type="predicted"/>
<dbReference type="STRING" id="65499.SAMN04488000_102306"/>
<feature type="compositionally biased region" description="Basic and acidic residues" evidence="1">
    <location>
        <begin position="104"/>
        <end position="114"/>
    </location>
</feature>
<gene>
    <name evidence="2" type="ORF">SAMN04488000_102306</name>
</gene>
<feature type="region of interest" description="Disordered" evidence="1">
    <location>
        <begin position="99"/>
        <end position="118"/>
    </location>
</feature>
<dbReference type="AlphaFoldDB" id="A0A1H9EH57"/>
<keyword evidence="3" id="KW-1185">Reference proteome</keyword>
<dbReference type="EMBL" id="FOFV01000002">
    <property type="protein sequence ID" value="SEQ24989.1"/>
    <property type="molecule type" value="Genomic_DNA"/>
</dbReference>
<organism evidence="2 3">
    <name type="scientific">Lentzea albida</name>
    <dbReference type="NCBI Taxonomy" id="65499"/>
    <lineage>
        <taxon>Bacteria</taxon>
        <taxon>Bacillati</taxon>
        <taxon>Actinomycetota</taxon>
        <taxon>Actinomycetes</taxon>
        <taxon>Pseudonocardiales</taxon>
        <taxon>Pseudonocardiaceae</taxon>
        <taxon>Lentzea</taxon>
    </lineage>
</organism>
<dbReference type="Proteomes" id="UP000199503">
    <property type="component" value="Unassembled WGS sequence"/>
</dbReference>
<protein>
    <submittedName>
        <fullName evidence="2">Uncharacterized protein</fullName>
    </submittedName>
</protein>
<reference evidence="3" key="1">
    <citation type="submission" date="2016-10" db="EMBL/GenBank/DDBJ databases">
        <authorList>
            <person name="Varghese N."/>
            <person name="Submissions S."/>
        </authorList>
    </citation>
    <scope>NUCLEOTIDE SEQUENCE [LARGE SCALE GENOMIC DNA]</scope>
    <source>
        <strain evidence="3">DSM 44437</strain>
    </source>
</reference>
<sequence length="138" mass="14593">MTRLAIAGRRGLSAAVSAEVDRMVRAVVAGGVRAAPPVADGSLTGVSCLDDGADAVFAQAVLDAGGVLVAVLPASEYREALHEDFRPVYDRMGFRSRSCGRRSPSAEHRGHHDSFATSSARLRTPNLAKSDLRWSCTV</sequence>
<accession>A0A1H9EH57</accession>
<evidence type="ECO:0000256" key="1">
    <source>
        <dbReference type="SAM" id="MobiDB-lite"/>
    </source>
</evidence>
<dbReference type="RefSeq" id="WP_089911351.1">
    <property type="nucleotide sequence ID" value="NZ_FOFV01000002.1"/>
</dbReference>